<protein>
    <submittedName>
        <fullName evidence="2">Uncharacterized protein</fullName>
    </submittedName>
</protein>
<evidence type="ECO:0000313" key="2">
    <source>
        <dbReference type="EMBL" id="MCI2284419.1"/>
    </source>
</evidence>
<name>A0ABS9X2G3_9GAMM</name>
<accession>A0ABS9X2G3</accession>
<evidence type="ECO:0000256" key="1">
    <source>
        <dbReference type="SAM" id="Phobius"/>
    </source>
</evidence>
<gene>
    <name evidence="2" type="ORF">L3081_14785</name>
</gene>
<evidence type="ECO:0000313" key="3">
    <source>
        <dbReference type="Proteomes" id="UP001139646"/>
    </source>
</evidence>
<dbReference type="RefSeq" id="WP_242286852.1">
    <property type="nucleotide sequence ID" value="NZ_JAKKSL010000002.1"/>
</dbReference>
<dbReference type="Proteomes" id="UP001139646">
    <property type="component" value="Unassembled WGS sequence"/>
</dbReference>
<keyword evidence="3" id="KW-1185">Reference proteome</keyword>
<keyword evidence="1" id="KW-0812">Transmembrane</keyword>
<comment type="caution">
    <text evidence="2">The sequence shown here is derived from an EMBL/GenBank/DDBJ whole genome shotgun (WGS) entry which is preliminary data.</text>
</comment>
<organism evidence="2 3">
    <name type="scientific">Colwellia maritima</name>
    <dbReference type="NCBI Taxonomy" id="2912588"/>
    <lineage>
        <taxon>Bacteria</taxon>
        <taxon>Pseudomonadati</taxon>
        <taxon>Pseudomonadota</taxon>
        <taxon>Gammaproteobacteria</taxon>
        <taxon>Alteromonadales</taxon>
        <taxon>Colwelliaceae</taxon>
        <taxon>Colwellia</taxon>
    </lineage>
</organism>
<sequence length="56" mass="6170">MKKSQFFFNPLKNLADQFDKLVSGKLWLKVIIALGLGIILGVLLGPDLGLVSLWNS</sequence>
<keyword evidence="1" id="KW-0472">Membrane</keyword>
<reference evidence="2" key="1">
    <citation type="submission" date="2022-01" db="EMBL/GenBank/DDBJ databases">
        <title>Colwellia maritima, isolated from seawater.</title>
        <authorList>
            <person name="Kristyanto S."/>
            <person name="Jung J."/>
            <person name="Jeon C.O."/>
        </authorList>
    </citation>
    <scope>NUCLEOTIDE SEQUENCE</scope>
    <source>
        <strain evidence="2">MSW7</strain>
    </source>
</reference>
<proteinExistence type="predicted"/>
<keyword evidence="1" id="KW-1133">Transmembrane helix</keyword>
<dbReference type="EMBL" id="JAKKSL010000002">
    <property type="protein sequence ID" value="MCI2284419.1"/>
    <property type="molecule type" value="Genomic_DNA"/>
</dbReference>
<feature type="transmembrane region" description="Helical" evidence="1">
    <location>
        <begin position="26"/>
        <end position="46"/>
    </location>
</feature>